<dbReference type="PANTHER" id="PTHR11102:SF160">
    <property type="entry name" value="ERAD-ASSOCIATED E3 UBIQUITIN-PROTEIN LIGASE COMPONENT HRD3"/>
    <property type="match status" value="1"/>
</dbReference>
<organism evidence="3 4">
    <name type="scientific">Melaminivora suipulveris</name>
    <dbReference type="NCBI Taxonomy" id="2109913"/>
    <lineage>
        <taxon>Bacteria</taxon>
        <taxon>Pseudomonadati</taxon>
        <taxon>Pseudomonadota</taxon>
        <taxon>Betaproteobacteria</taxon>
        <taxon>Burkholderiales</taxon>
        <taxon>Comamonadaceae</taxon>
        <taxon>Melaminivora</taxon>
    </lineage>
</organism>
<protein>
    <recommendedName>
        <fullName evidence="5">Sel1 repeat family protein</fullName>
    </recommendedName>
</protein>
<dbReference type="InterPro" id="IPR006597">
    <property type="entry name" value="Sel1-like"/>
</dbReference>
<dbReference type="KEGG" id="mela:C6568_16370"/>
<gene>
    <name evidence="3" type="ORF">C6568_16370</name>
</gene>
<dbReference type="RefSeq" id="WP_106685085.1">
    <property type="nucleotide sequence ID" value="NZ_CP027667.1"/>
</dbReference>
<name>A0A2R3QG21_9BURK</name>
<dbReference type="InterPro" id="IPR050767">
    <property type="entry name" value="Sel1_AlgK"/>
</dbReference>
<keyword evidence="4" id="KW-1185">Reference proteome</keyword>
<dbReference type="Pfam" id="PF08238">
    <property type="entry name" value="Sel1"/>
    <property type="match status" value="2"/>
</dbReference>
<evidence type="ECO:0000313" key="4">
    <source>
        <dbReference type="Proteomes" id="UP000237925"/>
    </source>
</evidence>
<dbReference type="PROSITE" id="PS51318">
    <property type="entry name" value="TAT"/>
    <property type="match status" value="1"/>
</dbReference>
<evidence type="ECO:0000256" key="2">
    <source>
        <dbReference type="SAM" id="SignalP"/>
    </source>
</evidence>
<dbReference type="SUPFAM" id="SSF81901">
    <property type="entry name" value="HCP-like"/>
    <property type="match status" value="2"/>
</dbReference>
<evidence type="ECO:0000313" key="3">
    <source>
        <dbReference type="EMBL" id="AVO50634.1"/>
    </source>
</evidence>
<feature type="chain" id="PRO_5015327115" description="Sel1 repeat family protein" evidence="2">
    <location>
        <begin position="26"/>
        <end position="417"/>
    </location>
</feature>
<reference evidence="3 4" key="1">
    <citation type="submission" date="2018-03" db="EMBL/GenBank/DDBJ databases">
        <title>Genome sequencing of Melaminivora sp.</title>
        <authorList>
            <person name="Kim S.-J."/>
            <person name="Heo J."/>
            <person name="Ahn J.-H."/>
            <person name="Kwon S.-W."/>
        </authorList>
    </citation>
    <scope>NUCLEOTIDE SEQUENCE [LARGE SCALE GENOMIC DNA]</scope>
    <source>
        <strain evidence="3 4">SC2-9</strain>
    </source>
</reference>
<dbReference type="OrthoDB" id="8795392at2"/>
<feature type="signal peptide" evidence="2">
    <location>
        <begin position="1"/>
        <end position="25"/>
    </location>
</feature>
<keyword evidence="2" id="KW-0732">Signal</keyword>
<dbReference type="SMART" id="SM00671">
    <property type="entry name" value="SEL1"/>
    <property type="match status" value="2"/>
</dbReference>
<accession>A0A2R3QG21</accession>
<dbReference type="Gene3D" id="1.25.40.10">
    <property type="entry name" value="Tetratricopeptide repeat domain"/>
    <property type="match status" value="2"/>
</dbReference>
<feature type="region of interest" description="Disordered" evidence="1">
    <location>
        <begin position="68"/>
        <end position="87"/>
    </location>
</feature>
<evidence type="ECO:0000256" key="1">
    <source>
        <dbReference type="SAM" id="MobiDB-lite"/>
    </source>
</evidence>
<dbReference type="InterPro" id="IPR006311">
    <property type="entry name" value="TAT_signal"/>
</dbReference>
<evidence type="ECO:0008006" key="5">
    <source>
        <dbReference type="Google" id="ProtNLM"/>
    </source>
</evidence>
<dbReference type="InterPro" id="IPR011990">
    <property type="entry name" value="TPR-like_helical_dom_sf"/>
</dbReference>
<dbReference type="Proteomes" id="UP000237925">
    <property type="component" value="Chromosome"/>
</dbReference>
<dbReference type="PANTHER" id="PTHR11102">
    <property type="entry name" value="SEL-1-LIKE PROTEIN"/>
    <property type="match status" value="1"/>
</dbReference>
<dbReference type="AlphaFoldDB" id="A0A2R3QG21"/>
<dbReference type="EMBL" id="CP027667">
    <property type="protein sequence ID" value="AVO50634.1"/>
    <property type="molecule type" value="Genomic_DNA"/>
</dbReference>
<sequence length="417" mass="44460">MHNALRRPAALRRRSLLGLAPALLAALAPDLQPVAAEARPRAIVVAQLELPPPAPARMERRSVATPTIEAPAPGTAPMQGRPANDAPTIDAATVGHAALRPADTQRQQAIDRELQRLVRAAQPIGSTVASAQAAWQLGLVYLHGAGVRQDAAQAQRWFEQAARFGREPWAYAGLAWCHIDGCVGPPKPGAAEREIALLRPRHPARADFLAWLLASRQPQVQVARPGVTPQEPPASNLPLLKKAAAAGDLQARIELGMGAVSQGRADQAELFFRQVAAQSPAAAFNLRELQARAGAGDARPPEPSASAEAAAALAQARKYHRGEGVPANFSEAIRFYRLAEQRGSAQAHKMLALIYSRPDPAGGVNIYWMQQLARVDPGSPVPTIGSSIIAHQLQREPTPLADLLPGFWRRQLPAPGA</sequence>
<proteinExistence type="predicted"/>